<dbReference type="Proteomes" id="UP001339911">
    <property type="component" value="Unassembled WGS sequence"/>
</dbReference>
<dbReference type="GO" id="GO:0016301">
    <property type="term" value="F:kinase activity"/>
    <property type="evidence" value="ECO:0007669"/>
    <property type="project" value="UniProtKB-KW"/>
</dbReference>
<keyword evidence="4" id="KW-0808">Transferase</keyword>
<evidence type="ECO:0000256" key="8">
    <source>
        <dbReference type="ARBA" id="ARBA00023012"/>
    </source>
</evidence>
<keyword evidence="12" id="KW-1185">Reference proteome</keyword>
<name>A0ABU7SDU1_9ACTN</name>
<dbReference type="InterPro" id="IPR055558">
    <property type="entry name" value="DUF7134"/>
</dbReference>
<protein>
    <recommendedName>
        <fullName evidence="2">histidine kinase</fullName>
        <ecNumber evidence="2">2.7.13.3</ecNumber>
    </recommendedName>
</protein>
<evidence type="ECO:0000313" key="11">
    <source>
        <dbReference type="EMBL" id="MEE6308113.1"/>
    </source>
</evidence>
<keyword evidence="7" id="KW-0067">ATP-binding</keyword>
<dbReference type="EMBL" id="JAZGQL010000009">
    <property type="protein sequence ID" value="MEE6308113.1"/>
    <property type="molecule type" value="Genomic_DNA"/>
</dbReference>
<evidence type="ECO:0000256" key="3">
    <source>
        <dbReference type="ARBA" id="ARBA00022553"/>
    </source>
</evidence>
<evidence type="ECO:0000256" key="7">
    <source>
        <dbReference type="ARBA" id="ARBA00022840"/>
    </source>
</evidence>
<dbReference type="SUPFAM" id="SSF55874">
    <property type="entry name" value="ATPase domain of HSP90 chaperone/DNA topoisomerase II/histidine kinase"/>
    <property type="match status" value="1"/>
</dbReference>
<feature type="transmembrane region" description="Helical" evidence="9">
    <location>
        <begin position="140"/>
        <end position="161"/>
    </location>
</feature>
<keyword evidence="6 11" id="KW-0418">Kinase</keyword>
<comment type="caution">
    <text evidence="11">The sequence shown here is derived from an EMBL/GenBank/DDBJ whole genome shotgun (WGS) entry which is preliminary data.</text>
</comment>
<keyword evidence="9" id="KW-1133">Transmembrane helix</keyword>
<dbReference type="InterPro" id="IPR011712">
    <property type="entry name" value="Sig_transdc_His_kin_sub3_dim/P"/>
</dbReference>
<gene>
    <name evidence="11" type="ORF">V1634_14890</name>
</gene>
<evidence type="ECO:0000256" key="4">
    <source>
        <dbReference type="ARBA" id="ARBA00022679"/>
    </source>
</evidence>
<dbReference type="InterPro" id="IPR036890">
    <property type="entry name" value="HATPase_C_sf"/>
</dbReference>
<evidence type="ECO:0000256" key="2">
    <source>
        <dbReference type="ARBA" id="ARBA00012438"/>
    </source>
</evidence>
<proteinExistence type="predicted"/>
<dbReference type="Gene3D" id="1.20.5.1930">
    <property type="match status" value="1"/>
</dbReference>
<reference evidence="11 12" key="1">
    <citation type="submission" date="2024-01" db="EMBL/GenBank/DDBJ databases">
        <title>Genome insights into Plantactinospora veratri sp. nov.</title>
        <authorList>
            <person name="Wang L."/>
        </authorList>
    </citation>
    <scope>NUCLEOTIDE SEQUENCE [LARGE SCALE GENOMIC DNA]</scope>
    <source>
        <strain evidence="11 12">NEAU-FHS4</strain>
    </source>
</reference>
<dbReference type="RefSeq" id="WP_331208407.1">
    <property type="nucleotide sequence ID" value="NZ_JAZGQL010000009.1"/>
</dbReference>
<keyword evidence="3" id="KW-0597">Phosphoprotein</keyword>
<keyword evidence="9" id="KW-0812">Transmembrane</keyword>
<evidence type="ECO:0000256" key="5">
    <source>
        <dbReference type="ARBA" id="ARBA00022741"/>
    </source>
</evidence>
<feature type="domain" description="Histidine kinase/HSP90-like ATPase" evidence="10">
    <location>
        <begin position="298"/>
        <end position="391"/>
    </location>
</feature>
<dbReference type="Pfam" id="PF02518">
    <property type="entry name" value="HATPase_c"/>
    <property type="match status" value="1"/>
</dbReference>
<dbReference type="Gene3D" id="3.30.565.10">
    <property type="entry name" value="Histidine kinase-like ATPase, C-terminal domain"/>
    <property type="match status" value="1"/>
</dbReference>
<evidence type="ECO:0000256" key="6">
    <source>
        <dbReference type="ARBA" id="ARBA00022777"/>
    </source>
</evidence>
<evidence type="ECO:0000259" key="10">
    <source>
        <dbReference type="SMART" id="SM00387"/>
    </source>
</evidence>
<feature type="transmembrane region" description="Helical" evidence="9">
    <location>
        <begin position="113"/>
        <end position="134"/>
    </location>
</feature>
<organism evidence="11 12">
    <name type="scientific">Plantactinospora veratri</name>
    <dbReference type="NCBI Taxonomy" id="1436122"/>
    <lineage>
        <taxon>Bacteria</taxon>
        <taxon>Bacillati</taxon>
        <taxon>Actinomycetota</taxon>
        <taxon>Actinomycetes</taxon>
        <taxon>Micromonosporales</taxon>
        <taxon>Micromonosporaceae</taxon>
        <taxon>Plantactinospora</taxon>
    </lineage>
</organism>
<dbReference type="PANTHER" id="PTHR24421">
    <property type="entry name" value="NITRATE/NITRITE SENSOR PROTEIN NARX-RELATED"/>
    <property type="match status" value="1"/>
</dbReference>
<keyword evidence="5" id="KW-0547">Nucleotide-binding</keyword>
<dbReference type="Pfam" id="PF23539">
    <property type="entry name" value="DUF7134"/>
    <property type="match status" value="1"/>
</dbReference>
<dbReference type="CDD" id="cd16917">
    <property type="entry name" value="HATPase_UhpB-NarQ-NarX-like"/>
    <property type="match status" value="1"/>
</dbReference>
<feature type="transmembrane region" description="Helical" evidence="9">
    <location>
        <begin position="72"/>
        <end position="92"/>
    </location>
</feature>
<comment type="catalytic activity">
    <reaction evidence="1">
        <text>ATP + protein L-histidine = ADP + protein N-phospho-L-histidine.</text>
        <dbReference type="EC" id="2.7.13.3"/>
    </reaction>
</comment>
<dbReference type="Pfam" id="PF07730">
    <property type="entry name" value="HisKA_3"/>
    <property type="match status" value="1"/>
</dbReference>
<evidence type="ECO:0000256" key="9">
    <source>
        <dbReference type="SAM" id="Phobius"/>
    </source>
</evidence>
<dbReference type="PANTHER" id="PTHR24421:SF10">
    <property type="entry name" value="NITRATE_NITRITE SENSOR PROTEIN NARQ"/>
    <property type="match status" value="1"/>
</dbReference>
<keyword evidence="9" id="KW-0472">Membrane</keyword>
<sequence length="400" mass="42439">MDVPGSGWAGRAGARYLFTLDALVAIGYVTVLLLLRHTQSVEPAATGVPGPAVDLMIVTTGLPLAVRRRWPLPVLVVVLVMSLLAVPLNVLNDPFLAPAYALYPVSLAMPRRLWVPVVVAVALAVAGLVSTTPATGQSHWWLGGPGLIVVGWLLIGASWTLGNAARQQRDHAARVAEQRAQQAVTRERLRIARELHDVVAHSVGLIAVKAAVANYVVRTRPEEAGEALQVIEAASRTALTEMRHMLGVLRAEDSPAQPATERAPVPGPANLPALAEQAAMAGLRVELILRGVERMSEALGLTVYRIVQESLTNAAKHAAPARCRVSVDAAGSEVIVDVADDGHGRDTPVRHRDGHGLIGMRERVTMYGGSFSAGPRPEGGFRIVARLPAEPGRQPVGLVP</sequence>
<dbReference type="InterPro" id="IPR050482">
    <property type="entry name" value="Sensor_HK_TwoCompSys"/>
</dbReference>
<accession>A0ABU7SDU1</accession>
<evidence type="ECO:0000313" key="12">
    <source>
        <dbReference type="Proteomes" id="UP001339911"/>
    </source>
</evidence>
<dbReference type="EC" id="2.7.13.3" evidence="2"/>
<dbReference type="InterPro" id="IPR003594">
    <property type="entry name" value="HATPase_dom"/>
</dbReference>
<dbReference type="SMART" id="SM00387">
    <property type="entry name" value="HATPase_c"/>
    <property type="match status" value="1"/>
</dbReference>
<keyword evidence="8" id="KW-0902">Two-component regulatory system</keyword>
<evidence type="ECO:0000256" key="1">
    <source>
        <dbReference type="ARBA" id="ARBA00000085"/>
    </source>
</evidence>
<feature type="transmembrane region" description="Helical" evidence="9">
    <location>
        <begin position="16"/>
        <end position="35"/>
    </location>
</feature>